<accession>A0A1M4UAJ8</accession>
<feature type="transmembrane region" description="Helical" evidence="6">
    <location>
        <begin position="299"/>
        <end position="317"/>
    </location>
</feature>
<proteinExistence type="predicted"/>
<dbReference type="InterPro" id="IPR025405">
    <property type="entry name" value="DUF4131"/>
</dbReference>
<dbReference type="NCBIfam" id="TIGR00361">
    <property type="entry name" value="ComEC_Rec2"/>
    <property type="match status" value="1"/>
</dbReference>
<keyword evidence="2" id="KW-1003">Cell membrane</keyword>
<dbReference type="Pfam" id="PF00753">
    <property type="entry name" value="Lactamase_B"/>
    <property type="match status" value="1"/>
</dbReference>
<dbReference type="Proteomes" id="UP000184170">
    <property type="component" value="Unassembled WGS sequence"/>
</dbReference>
<gene>
    <name evidence="8" type="ORF">SAMN04487965_0102</name>
</gene>
<comment type="subcellular location">
    <subcellularLocation>
        <location evidence="1">Cell membrane</location>
        <topology evidence="1">Multi-pass membrane protein</topology>
    </subcellularLocation>
</comment>
<evidence type="ECO:0000256" key="3">
    <source>
        <dbReference type="ARBA" id="ARBA00022692"/>
    </source>
</evidence>
<keyword evidence="4 6" id="KW-1133">Transmembrane helix</keyword>
<dbReference type="RefSeq" id="WP_073270399.1">
    <property type="nucleotide sequence ID" value="NZ_FQVA01000001.1"/>
</dbReference>
<evidence type="ECO:0000259" key="7">
    <source>
        <dbReference type="SMART" id="SM00849"/>
    </source>
</evidence>
<keyword evidence="5 6" id="KW-0472">Membrane</keyword>
<dbReference type="InterPro" id="IPR001279">
    <property type="entry name" value="Metallo-B-lactamas"/>
</dbReference>
<feature type="transmembrane region" description="Helical" evidence="6">
    <location>
        <begin position="352"/>
        <end position="382"/>
    </location>
</feature>
<keyword evidence="3 6" id="KW-0812">Transmembrane</keyword>
<feature type="transmembrane region" description="Helical" evidence="6">
    <location>
        <begin position="33"/>
        <end position="51"/>
    </location>
</feature>
<dbReference type="OrthoDB" id="9761531at2"/>
<feature type="transmembrane region" description="Helical" evidence="6">
    <location>
        <begin position="264"/>
        <end position="287"/>
    </location>
</feature>
<dbReference type="InterPro" id="IPR052159">
    <property type="entry name" value="Competence_DNA_uptake"/>
</dbReference>
<dbReference type="NCBIfam" id="TIGR00360">
    <property type="entry name" value="ComEC_N-term"/>
    <property type="match status" value="1"/>
</dbReference>
<evidence type="ECO:0000313" key="8">
    <source>
        <dbReference type="EMBL" id="SHE53627.1"/>
    </source>
</evidence>
<dbReference type="InterPro" id="IPR004477">
    <property type="entry name" value="ComEC_N"/>
</dbReference>
<dbReference type="GO" id="GO:0030420">
    <property type="term" value="P:establishment of competence for transformation"/>
    <property type="evidence" value="ECO:0007669"/>
    <property type="project" value="InterPro"/>
</dbReference>
<dbReference type="SMART" id="SM00849">
    <property type="entry name" value="Lactamase_B"/>
    <property type="match status" value="1"/>
</dbReference>
<reference evidence="9" key="1">
    <citation type="submission" date="2016-11" db="EMBL/GenBank/DDBJ databases">
        <authorList>
            <person name="Varghese N."/>
            <person name="Submissions S."/>
        </authorList>
    </citation>
    <scope>NUCLEOTIDE SEQUENCE [LARGE SCALE GENOMIC DNA]</scope>
    <source>
        <strain evidence="9">CGMCC 1.7063</strain>
    </source>
</reference>
<dbReference type="Gene3D" id="3.60.15.10">
    <property type="entry name" value="Ribonuclease Z/Hydroxyacylglutathione hydrolase-like"/>
    <property type="match status" value="1"/>
</dbReference>
<dbReference type="Pfam" id="PF03772">
    <property type="entry name" value="Competence"/>
    <property type="match status" value="1"/>
</dbReference>
<dbReference type="PANTHER" id="PTHR30619">
    <property type="entry name" value="DNA INTERNALIZATION/COMPETENCE PROTEIN COMEC/REC2"/>
    <property type="match status" value="1"/>
</dbReference>
<dbReference type="InterPro" id="IPR035681">
    <property type="entry name" value="ComA-like_MBL"/>
</dbReference>
<evidence type="ECO:0000256" key="1">
    <source>
        <dbReference type="ARBA" id="ARBA00004651"/>
    </source>
</evidence>
<feature type="transmembrane region" description="Helical" evidence="6">
    <location>
        <begin position="500"/>
        <end position="521"/>
    </location>
</feature>
<organism evidence="8 9">
    <name type="scientific">Microbulbifer donghaiensis</name>
    <dbReference type="NCBI Taxonomy" id="494016"/>
    <lineage>
        <taxon>Bacteria</taxon>
        <taxon>Pseudomonadati</taxon>
        <taxon>Pseudomonadota</taxon>
        <taxon>Gammaproteobacteria</taxon>
        <taxon>Cellvibrionales</taxon>
        <taxon>Microbulbiferaceae</taxon>
        <taxon>Microbulbifer</taxon>
    </lineage>
</organism>
<dbReference type="SUPFAM" id="SSF56281">
    <property type="entry name" value="Metallo-hydrolase/oxidoreductase"/>
    <property type="match status" value="1"/>
</dbReference>
<evidence type="ECO:0000256" key="4">
    <source>
        <dbReference type="ARBA" id="ARBA00022989"/>
    </source>
</evidence>
<keyword evidence="9" id="KW-1185">Reference proteome</keyword>
<evidence type="ECO:0000256" key="5">
    <source>
        <dbReference type="ARBA" id="ARBA00023136"/>
    </source>
</evidence>
<evidence type="ECO:0000313" key="9">
    <source>
        <dbReference type="Proteomes" id="UP000184170"/>
    </source>
</evidence>
<dbReference type="STRING" id="494016.SAMN04487965_0102"/>
<dbReference type="EMBL" id="FQVA01000001">
    <property type="protein sequence ID" value="SHE53627.1"/>
    <property type="molecule type" value="Genomic_DNA"/>
</dbReference>
<dbReference type="PANTHER" id="PTHR30619:SF1">
    <property type="entry name" value="RECOMBINATION PROTEIN 2"/>
    <property type="match status" value="1"/>
</dbReference>
<dbReference type="Pfam" id="PF13567">
    <property type="entry name" value="DUF4131"/>
    <property type="match status" value="1"/>
</dbReference>
<evidence type="ECO:0000256" key="2">
    <source>
        <dbReference type="ARBA" id="ARBA00022475"/>
    </source>
</evidence>
<feature type="domain" description="Metallo-beta-lactamase" evidence="7">
    <location>
        <begin position="562"/>
        <end position="755"/>
    </location>
</feature>
<dbReference type="CDD" id="cd07731">
    <property type="entry name" value="ComA-like_MBL-fold"/>
    <property type="match status" value="1"/>
</dbReference>
<evidence type="ECO:0000256" key="6">
    <source>
        <dbReference type="SAM" id="Phobius"/>
    </source>
</evidence>
<feature type="transmembrane region" description="Helical" evidence="6">
    <location>
        <begin position="457"/>
        <end position="480"/>
    </location>
</feature>
<sequence length="820" mass="88696">MAGFRAGHVSLTAILWAYSLAIITIGTLPRMPTFQTLLLTAAALLASVLLLPARSRLLPLLLAALAGGSWSLWHNQQGISQRLPLSAHGADFLLEVEVVSLPELRRLDNVFGGTGASDSLRFSARVITAIQPVDSGQITAGRLLDLTWYRIDDDMRKQLRAGSRWILPVRLKRPRGSVNPHGFDYEGWLLRRGVFATGYVRPGDWQPRWLAQGQGLAALRHRLRDRLLALAPDRGALLSALLLGDRGGLSEGERLLLRQTGTSHLLAISGLHVGLVAGLFLLLGRLCGRTIGLYSGVTPRLLAVVVALVASLAYTLLAGAPLSAQRALVMTWVLLIAWQWRRRIHAGFAFSLSLALVLTLQPLAFFGAGFWLSFIAVGALLLGFSGRQRLGWASDVRGASWVGHSLQSMSGLFRGQWFIALALFLPSLLYFSGASPAGVLLNLVAIPWLGCLVLPPLLFGALMIATPIGVGMIDFAAWQLNLMMRFLEVGQSVLPSWQTLGAPSSWLLLASAGVGVVLLLLPAGLPGRRLGWLFLLPPLLPFLPQANPEEAGFRVTALDVGQGLAVVLRTPQQTLVYDAGPVSGSGWSAGSQIVAPYLLGEGVAELDVVVISHGDSDHAGGFAGLMAAEPPARVIAPGLLADRLGRGSLPGVSSCRSGRRETFDDVELLWLWPEDEQVSGEENDHSCVALVQWQGVRVLLTGDISRRVERQLVRRYPGFAPVDLLIVPHHGSRSSSSAEFIRWAQPANVVFSAGFRHHFGHPHPQVVSRYREVGASLWSTAASGAITWRWREGHTPSVTEARTAGPFWYRSSDNNVLVKF</sequence>
<dbReference type="InterPro" id="IPR036866">
    <property type="entry name" value="RibonucZ/Hydroxyglut_hydro"/>
</dbReference>
<protein>
    <submittedName>
        <fullName evidence="8">Competence protein ComEC</fullName>
    </submittedName>
</protein>
<feature type="transmembrane region" description="Helical" evidence="6">
    <location>
        <begin position="6"/>
        <end position="26"/>
    </location>
</feature>
<dbReference type="GO" id="GO:0005886">
    <property type="term" value="C:plasma membrane"/>
    <property type="evidence" value="ECO:0007669"/>
    <property type="project" value="UniProtKB-SubCell"/>
</dbReference>
<dbReference type="AlphaFoldDB" id="A0A1M4UAJ8"/>
<dbReference type="InterPro" id="IPR004797">
    <property type="entry name" value="Competence_ComEC/Rec2"/>
</dbReference>
<feature type="transmembrane region" description="Helical" evidence="6">
    <location>
        <begin position="417"/>
        <end position="445"/>
    </location>
</feature>
<name>A0A1M4UAJ8_9GAMM</name>